<dbReference type="InterPro" id="IPR036866">
    <property type="entry name" value="RibonucZ/Hydroxyglut_hydro"/>
</dbReference>
<gene>
    <name evidence="7" type="ORF">EJ03DRAFT_9887</name>
</gene>
<dbReference type="PANTHER" id="PTHR42978:SF2">
    <property type="entry name" value="102 KBASES UNSTABLE REGION: FROM 1 TO 119443"/>
    <property type="match status" value="1"/>
</dbReference>
<dbReference type="Gene3D" id="3.60.15.10">
    <property type="entry name" value="Ribonuclease Z/Hydroxyacylglutathione hydrolase-like"/>
    <property type="match status" value="1"/>
</dbReference>
<name>A0A6G1LFX1_9PEZI</name>
<dbReference type="InterPro" id="IPR051013">
    <property type="entry name" value="MBL_superfamily_lactonases"/>
</dbReference>
<dbReference type="EMBL" id="ML995817">
    <property type="protein sequence ID" value="KAF2771841.1"/>
    <property type="molecule type" value="Genomic_DNA"/>
</dbReference>
<reference evidence="7" key="1">
    <citation type="journal article" date="2020" name="Stud. Mycol.">
        <title>101 Dothideomycetes genomes: a test case for predicting lifestyles and emergence of pathogens.</title>
        <authorList>
            <person name="Haridas S."/>
            <person name="Albert R."/>
            <person name="Binder M."/>
            <person name="Bloem J."/>
            <person name="Labutti K."/>
            <person name="Salamov A."/>
            <person name="Andreopoulos B."/>
            <person name="Baker S."/>
            <person name="Barry K."/>
            <person name="Bills G."/>
            <person name="Bluhm B."/>
            <person name="Cannon C."/>
            <person name="Castanera R."/>
            <person name="Culley D."/>
            <person name="Daum C."/>
            <person name="Ezra D."/>
            <person name="Gonzalez J."/>
            <person name="Henrissat B."/>
            <person name="Kuo A."/>
            <person name="Liang C."/>
            <person name="Lipzen A."/>
            <person name="Lutzoni F."/>
            <person name="Magnuson J."/>
            <person name="Mondo S."/>
            <person name="Nolan M."/>
            <person name="Ohm R."/>
            <person name="Pangilinan J."/>
            <person name="Park H.-J."/>
            <person name="Ramirez L."/>
            <person name="Alfaro M."/>
            <person name="Sun H."/>
            <person name="Tritt A."/>
            <person name="Yoshinaga Y."/>
            <person name="Zwiers L.-H."/>
            <person name="Turgeon B."/>
            <person name="Goodwin S."/>
            <person name="Spatafora J."/>
            <person name="Crous P."/>
            <person name="Grigoriev I."/>
        </authorList>
    </citation>
    <scope>NUCLEOTIDE SEQUENCE</scope>
    <source>
        <strain evidence="7">CBS 116005</strain>
    </source>
</reference>
<evidence type="ECO:0000256" key="4">
    <source>
        <dbReference type="ARBA" id="ARBA00022801"/>
    </source>
</evidence>
<dbReference type="Proteomes" id="UP000799436">
    <property type="component" value="Unassembled WGS sequence"/>
</dbReference>
<evidence type="ECO:0000256" key="5">
    <source>
        <dbReference type="ARBA" id="ARBA00022833"/>
    </source>
</evidence>
<dbReference type="Pfam" id="PF00753">
    <property type="entry name" value="Lactamase_B"/>
    <property type="match status" value="1"/>
</dbReference>
<comment type="similarity">
    <text evidence="2">Belongs to the metallo-beta-lactamase superfamily.</text>
</comment>
<accession>A0A6G1LFX1</accession>
<evidence type="ECO:0000256" key="2">
    <source>
        <dbReference type="ARBA" id="ARBA00007749"/>
    </source>
</evidence>
<dbReference type="AlphaFoldDB" id="A0A6G1LFX1"/>
<protein>
    <submittedName>
        <fullName evidence="7">Metallo-hydrolase/oxidoreductase</fullName>
    </submittedName>
</protein>
<feature type="domain" description="Metallo-beta-lactamase" evidence="6">
    <location>
        <begin position="106"/>
        <end position="273"/>
    </location>
</feature>
<sequence length="306" mass="33143">MSSTGLPAARPDQKYVTVSPMAGGYITLQDKFFVSQADPEAKRTVPSLAFLIQHPGTSAFGGDSSKPFRMMFDLGLRKTLERYPKPIQDHLETKAVPCTLGPGIAAQLAAGGLDPANVNLIMISHVHYDHHGDPEDFPASQFLLGPGAKHLLQHGLGGIASHQHFDAATFPSNRTSELPPTTDETHWQPLSPFPHALDLFNDSSAYVIDTPGHLPGHINLLCRTPKGWVMLCGDAFHDRRILTGEKGIGTWVGAGGREMCIHYDKEVAAESVGRLRELASMGVEVVAGHEDGWWEGMRGRGFPGTL</sequence>
<dbReference type="SUPFAM" id="SSF56281">
    <property type="entry name" value="Metallo-hydrolase/oxidoreductase"/>
    <property type="match status" value="1"/>
</dbReference>
<keyword evidence="3" id="KW-0479">Metal-binding</keyword>
<dbReference type="CDD" id="cd07730">
    <property type="entry name" value="metallo-hydrolase-like_MBL-fold"/>
    <property type="match status" value="1"/>
</dbReference>
<evidence type="ECO:0000313" key="7">
    <source>
        <dbReference type="EMBL" id="KAF2771841.1"/>
    </source>
</evidence>
<keyword evidence="5" id="KW-0862">Zinc</keyword>
<keyword evidence="4 7" id="KW-0378">Hydrolase</keyword>
<dbReference type="PANTHER" id="PTHR42978">
    <property type="entry name" value="QUORUM-QUENCHING LACTONASE YTNP-RELATED-RELATED"/>
    <property type="match status" value="1"/>
</dbReference>
<comment type="cofactor">
    <cofactor evidence="1">
        <name>Zn(2+)</name>
        <dbReference type="ChEBI" id="CHEBI:29105"/>
    </cofactor>
</comment>
<evidence type="ECO:0000313" key="8">
    <source>
        <dbReference type="Proteomes" id="UP000799436"/>
    </source>
</evidence>
<evidence type="ECO:0000256" key="3">
    <source>
        <dbReference type="ARBA" id="ARBA00022723"/>
    </source>
</evidence>
<proteinExistence type="inferred from homology"/>
<organism evidence="7 8">
    <name type="scientific">Teratosphaeria nubilosa</name>
    <dbReference type="NCBI Taxonomy" id="161662"/>
    <lineage>
        <taxon>Eukaryota</taxon>
        <taxon>Fungi</taxon>
        <taxon>Dikarya</taxon>
        <taxon>Ascomycota</taxon>
        <taxon>Pezizomycotina</taxon>
        <taxon>Dothideomycetes</taxon>
        <taxon>Dothideomycetidae</taxon>
        <taxon>Mycosphaerellales</taxon>
        <taxon>Teratosphaeriaceae</taxon>
        <taxon>Teratosphaeria</taxon>
    </lineage>
</organism>
<keyword evidence="8" id="KW-1185">Reference proteome</keyword>
<evidence type="ECO:0000256" key="1">
    <source>
        <dbReference type="ARBA" id="ARBA00001947"/>
    </source>
</evidence>
<dbReference type="OrthoDB" id="10250730at2759"/>
<dbReference type="GO" id="GO:0016787">
    <property type="term" value="F:hydrolase activity"/>
    <property type="evidence" value="ECO:0007669"/>
    <property type="project" value="UniProtKB-KW"/>
</dbReference>
<evidence type="ECO:0000259" key="6">
    <source>
        <dbReference type="Pfam" id="PF00753"/>
    </source>
</evidence>
<dbReference type="InterPro" id="IPR001279">
    <property type="entry name" value="Metallo-B-lactamas"/>
</dbReference>
<dbReference type="GO" id="GO:0046872">
    <property type="term" value="F:metal ion binding"/>
    <property type="evidence" value="ECO:0007669"/>
    <property type="project" value="UniProtKB-KW"/>
</dbReference>